<evidence type="ECO:0000256" key="1">
    <source>
        <dbReference type="ARBA" id="ARBA00006494"/>
    </source>
</evidence>
<dbReference type="FunFam" id="3.40.30.10:FF:000096">
    <property type="entry name" value="Glutathione S-transferase kappa"/>
    <property type="match status" value="1"/>
</dbReference>
<dbReference type="GO" id="GO:0006749">
    <property type="term" value="P:glutathione metabolic process"/>
    <property type="evidence" value="ECO:0007669"/>
    <property type="project" value="TreeGrafter"/>
</dbReference>
<evidence type="ECO:0000259" key="6">
    <source>
        <dbReference type="Pfam" id="PF01323"/>
    </source>
</evidence>
<dbReference type="Pfam" id="PF01323">
    <property type="entry name" value="DSBA"/>
    <property type="match status" value="1"/>
</dbReference>
<comment type="caution">
    <text evidence="7">The sequence shown here is derived from an EMBL/GenBank/DDBJ whole genome shotgun (WGS) entry which is preliminary data.</text>
</comment>
<dbReference type="InterPro" id="IPR051924">
    <property type="entry name" value="GST_Kappa/NadH"/>
</dbReference>
<dbReference type="OrthoDB" id="4664297at2759"/>
<evidence type="ECO:0000256" key="4">
    <source>
        <dbReference type="PIRNR" id="PIRNR006386"/>
    </source>
</evidence>
<evidence type="ECO:0000256" key="3">
    <source>
        <dbReference type="ARBA" id="ARBA00047960"/>
    </source>
</evidence>
<dbReference type="Gene3D" id="3.40.30.10">
    <property type="entry name" value="Glutaredoxin"/>
    <property type="match status" value="1"/>
</dbReference>
<keyword evidence="8" id="KW-1185">Reference proteome</keyword>
<dbReference type="GO" id="GO:0005777">
    <property type="term" value="C:peroxisome"/>
    <property type="evidence" value="ECO:0007669"/>
    <property type="project" value="TreeGrafter"/>
</dbReference>
<dbReference type="GO" id="GO:0004602">
    <property type="term" value="F:glutathione peroxidase activity"/>
    <property type="evidence" value="ECO:0007669"/>
    <property type="project" value="TreeGrafter"/>
</dbReference>
<dbReference type="AlphaFoldDB" id="A0A9W9HVC2"/>
<dbReference type="EC" id="2.5.1.18" evidence="4"/>
<comment type="catalytic activity">
    <reaction evidence="3 4">
        <text>RX + glutathione = an S-substituted glutathione + a halide anion + H(+)</text>
        <dbReference type="Rhea" id="RHEA:16437"/>
        <dbReference type="ChEBI" id="CHEBI:15378"/>
        <dbReference type="ChEBI" id="CHEBI:16042"/>
        <dbReference type="ChEBI" id="CHEBI:17792"/>
        <dbReference type="ChEBI" id="CHEBI:57925"/>
        <dbReference type="ChEBI" id="CHEBI:90779"/>
        <dbReference type="EC" id="2.5.1.18"/>
    </reaction>
</comment>
<evidence type="ECO:0000313" key="7">
    <source>
        <dbReference type="EMBL" id="KAJ5157119.1"/>
    </source>
</evidence>
<organism evidence="7 8">
    <name type="scientific">Penicillium canariense</name>
    <dbReference type="NCBI Taxonomy" id="189055"/>
    <lineage>
        <taxon>Eukaryota</taxon>
        <taxon>Fungi</taxon>
        <taxon>Dikarya</taxon>
        <taxon>Ascomycota</taxon>
        <taxon>Pezizomycotina</taxon>
        <taxon>Eurotiomycetes</taxon>
        <taxon>Eurotiomycetidae</taxon>
        <taxon>Eurotiales</taxon>
        <taxon>Aspergillaceae</taxon>
        <taxon>Penicillium</taxon>
    </lineage>
</organism>
<accession>A0A9W9HVC2</accession>
<dbReference type="PANTHER" id="PTHR42943">
    <property type="entry name" value="GLUTATHIONE S-TRANSFERASE KAPPA"/>
    <property type="match status" value="1"/>
</dbReference>
<dbReference type="SUPFAM" id="SSF52833">
    <property type="entry name" value="Thioredoxin-like"/>
    <property type="match status" value="1"/>
</dbReference>
<dbReference type="Proteomes" id="UP001149163">
    <property type="component" value="Unassembled WGS sequence"/>
</dbReference>
<dbReference type="GO" id="GO:0004364">
    <property type="term" value="F:glutathione transferase activity"/>
    <property type="evidence" value="ECO:0007669"/>
    <property type="project" value="UniProtKB-UniRule"/>
</dbReference>
<keyword evidence="2 4" id="KW-0808">Transferase</keyword>
<dbReference type="PIRSF" id="PIRSF006386">
    <property type="entry name" value="HCCAis_GSTk"/>
    <property type="match status" value="1"/>
</dbReference>
<name>A0A9W9HVC2_9EURO</name>
<proteinExistence type="inferred from homology"/>
<reference evidence="7" key="1">
    <citation type="submission" date="2022-11" db="EMBL/GenBank/DDBJ databases">
        <authorList>
            <person name="Petersen C."/>
        </authorList>
    </citation>
    <scope>NUCLEOTIDE SEQUENCE</scope>
    <source>
        <strain evidence="7">IBT 26290</strain>
    </source>
</reference>
<reference evidence="7" key="2">
    <citation type="journal article" date="2023" name="IMA Fungus">
        <title>Comparative genomic study of the Penicillium genus elucidates a diverse pangenome and 15 lateral gene transfer events.</title>
        <authorList>
            <person name="Petersen C."/>
            <person name="Sorensen T."/>
            <person name="Nielsen M.R."/>
            <person name="Sondergaard T.E."/>
            <person name="Sorensen J.L."/>
            <person name="Fitzpatrick D.A."/>
            <person name="Frisvad J.C."/>
            <person name="Nielsen K.L."/>
        </authorList>
    </citation>
    <scope>NUCLEOTIDE SEQUENCE</scope>
    <source>
        <strain evidence="7">IBT 26290</strain>
    </source>
</reference>
<dbReference type="GO" id="GO:0016853">
    <property type="term" value="F:isomerase activity"/>
    <property type="evidence" value="ECO:0007669"/>
    <property type="project" value="UniProtKB-KW"/>
</dbReference>
<comment type="similarity">
    <text evidence="1 4">Belongs to the GST superfamily. Kappa family.</text>
</comment>
<evidence type="ECO:0000256" key="5">
    <source>
        <dbReference type="PIRSR" id="PIRSR006386-1"/>
    </source>
</evidence>
<feature type="domain" description="DSBA-like thioredoxin" evidence="6">
    <location>
        <begin position="6"/>
        <end position="206"/>
    </location>
</feature>
<dbReference type="InterPro" id="IPR014440">
    <property type="entry name" value="HCCAis_GSTk"/>
</dbReference>
<sequence length="220" mass="24825">MGPPRITFYFDIGSPFSYTAFHVLQNSPLFTECIIDYVPVLLRDLFQKCQNPPPILVKNKAQWINRERLYWARRFGVPMTEAVPKGFPASTIDAQTVLSLIAESSPEKLVGVTGQLFHTFWAKGDTSISTAANLFPLIERELDQEVASRILQVAENLESKELLTDNTQRAFDSGAFGLPWFECINADGEKEGFWGIDHLGRVADFLHLNTSLDQSFRVLL</sequence>
<dbReference type="GO" id="GO:0005739">
    <property type="term" value="C:mitochondrion"/>
    <property type="evidence" value="ECO:0007669"/>
    <property type="project" value="TreeGrafter"/>
</dbReference>
<dbReference type="InterPro" id="IPR036249">
    <property type="entry name" value="Thioredoxin-like_sf"/>
</dbReference>
<gene>
    <name evidence="7" type="ORF">N7482_008219</name>
</gene>
<protein>
    <recommendedName>
        <fullName evidence="4">Glutathione S-transferase kappa</fullName>
        <ecNumber evidence="4">2.5.1.18</ecNumber>
    </recommendedName>
</protein>
<evidence type="ECO:0000313" key="8">
    <source>
        <dbReference type="Proteomes" id="UP001149163"/>
    </source>
</evidence>
<dbReference type="GeneID" id="81429519"/>
<dbReference type="RefSeq" id="XP_056540108.1">
    <property type="nucleotide sequence ID" value="XM_056690343.1"/>
</dbReference>
<feature type="active site" description="Nucleophile" evidence="5">
    <location>
        <position position="14"/>
    </location>
</feature>
<evidence type="ECO:0000256" key="2">
    <source>
        <dbReference type="ARBA" id="ARBA00022679"/>
    </source>
</evidence>
<dbReference type="InterPro" id="IPR001853">
    <property type="entry name" value="DSBA-like_thioredoxin_dom"/>
</dbReference>
<dbReference type="PANTHER" id="PTHR42943:SF2">
    <property type="entry name" value="GLUTATHIONE S-TRANSFERASE KAPPA 1"/>
    <property type="match status" value="1"/>
</dbReference>
<keyword evidence="7" id="KW-0413">Isomerase</keyword>
<dbReference type="EMBL" id="JAPQKN010000006">
    <property type="protein sequence ID" value="KAJ5157119.1"/>
    <property type="molecule type" value="Genomic_DNA"/>
</dbReference>